<dbReference type="InterPro" id="IPR014284">
    <property type="entry name" value="RNA_pol_sigma-70_dom"/>
</dbReference>
<dbReference type="Pfam" id="PF08281">
    <property type="entry name" value="Sigma70_r4_2"/>
    <property type="match status" value="1"/>
</dbReference>
<reference evidence="4 5" key="1">
    <citation type="submission" date="2019-06" db="EMBL/GenBank/DDBJ databases">
        <authorList>
            <person name="Livingstone P."/>
            <person name="Whitworth D."/>
        </authorList>
    </citation>
    <scope>NUCLEOTIDE SEQUENCE [LARGE SCALE GENOMIC DNA]</scope>
    <source>
        <strain evidence="4 5">AM401</strain>
    </source>
</reference>
<comment type="subunit">
    <text evidence="1">Interacts transiently with the RNA polymerase catalytic core formed by RpoA, RpoB, RpoC and RpoZ (2 alpha, 1 beta, 1 beta' and 1 omega subunit) to form the RNA polymerase holoenzyme that can initiate transcription.</text>
</comment>
<dbReference type="GO" id="GO:0003677">
    <property type="term" value="F:DNA binding"/>
    <property type="evidence" value="ECO:0007669"/>
    <property type="project" value="InterPro"/>
</dbReference>
<dbReference type="EMBL" id="VIFM01000016">
    <property type="protein sequence ID" value="TQF16873.1"/>
    <property type="molecule type" value="Genomic_DNA"/>
</dbReference>
<keyword evidence="5" id="KW-1185">Reference proteome</keyword>
<dbReference type="InterPro" id="IPR013324">
    <property type="entry name" value="RNA_pol_sigma_r3/r4-like"/>
</dbReference>
<dbReference type="Gene3D" id="1.10.10.10">
    <property type="entry name" value="Winged helix-like DNA-binding domain superfamily/Winged helix DNA-binding domain"/>
    <property type="match status" value="1"/>
</dbReference>
<dbReference type="SUPFAM" id="SSF54427">
    <property type="entry name" value="NTF2-like"/>
    <property type="match status" value="1"/>
</dbReference>
<dbReference type="RefSeq" id="WP_141641479.1">
    <property type="nucleotide sequence ID" value="NZ_VIFM01000016.1"/>
</dbReference>
<proteinExistence type="predicted"/>
<dbReference type="SUPFAM" id="SSF88946">
    <property type="entry name" value="Sigma2 domain of RNA polymerase sigma factors"/>
    <property type="match status" value="1"/>
</dbReference>
<dbReference type="InterPro" id="IPR032710">
    <property type="entry name" value="NTF2-like_dom_sf"/>
</dbReference>
<dbReference type="AlphaFoldDB" id="A0A540X6I6"/>
<comment type="caution">
    <text evidence="4">The sequence shown here is derived from an EMBL/GenBank/DDBJ whole genome shotgun (WGS) entry which is preliminary data.</text>
</comment>
<dbReference type="GO" id="GO:0016987">
    <property type="term" value="F:sigma factor activity"/>
    <property type="evidence" value="ECO:0007669"/>
    <property type="project" value="InterPro"/>
</dbReference>
<dbReference type="PANTHER" id="PTHR30173">
    <property type="entry name" value="SIGMA 19 FACTOR"/>
    <property type="match status" value="1"/>
</dbReference>
<dbReference type="InterPro" id="IPR013249">
    <property type="entry name" value="RNA_pol_sigma70_r4_t2"/>
</dbReference>
<dbReference type="Gene3D" id="1.10.1740.10">
    <property type="match status" value="1"/>
</dbReference>
<evidence type="ECO:0000259" key="2">
    <source>
        <dbReference type="Pfam" id="PF04542"/>
    </source>
</evidence>
<dbReference type="SUPFAM" id="SSF88659">
    <property type="entry name" value="Sigma3 and sigma4 domains of RNA polymerase sigma factors"/>
    <property type="match status" value="1"/>
</dbReference>
<name>A0A540X6I6_9BACT</name>
<feature type="domain" description="RNA polymerase sigma-70 region 2" evidence="2">
    <location>
        <begin position="11"/>
        <end position="74"/>
    </location>
</feature>
<sequence length="294" mass="31538">MDEKNLRAEGFEAHRVHLRAVAYRMLGSLSDAEDAVQESWLHFSRADTGDVANLRGWLTTVVSRVCLDQLRSRESRREEPAESKGVELLASHAASGNPEQESLMADSVGFALLVVLEALSPPERIAFVLHDMFSLTFDEIAPIVGRNATATRQLASRARRRVHGAALSPEAGLTAQRDVVAAFLSAARSGDLDALLAVLDPEIVARTDARVLPAGAPREARGAREVARQAQINAARGGFAQLGLINGKVGLIVAPGGRLLSVLVFTISDGKVLALESIFDPERLGRLELAVFPA</sequence>
<dbReference type="Gene3D" id="3.10.450.50">
    <property type="match status" value="1"/>
</dbReference>
<dbReference type="InterPro" id="IPR036388">
    <property type="entry name" value="WH-like_DNA-bd_sf"/>
</dbReference>
<dbReference type="PANTHER" id="PTHR30173:SF43">
    <property type="entry name" value="ECF RNA POLYMERASE SIGMA FACTOR SIGI-RELATED"/>
    <property type="match status" value="1"/>
</dbReference>
<evidence type="ECO:0000313" key="5">
    <source>
        <dbReference type="Proteomes" id="UP000315369"/>
    </source>
</evidence>
<feature type="domain" description="RNA polymerase sigma factor 70 region 4 type 2" evidence="3">
    <location>
        <begin position="111"/>
        <end position="161"/>
    </location>
</feature>
<dbReference type="GO" id="GO:0006352">
    <property type="term" value="P:DNA-templated transcription initiation"/>
    <property type="evidence" value="ECO:0007669"/>
    <property type="project" value="InterPro"/>
</dbReference>
<dbReference type="InterPro" id="IPR013325">
    <property type="entry name" value="RNA_pol_sigma_r2"/>
</dbReference>
<protein>
    <submittedName>
        <fullName evidence="4">Sigma-70 family RNA polymerase sigma factor</fullName>
    </submittedName>
</protein>
<dbReference type="NCBIfam" id="TIGR02937">
    <property type="entry name" value="sigma70-ECF"/>
    <property type="match status" value="1"/>
</dbReference>
<dbReference type="OrthoDB" id="9794372at2"/>
<evidence type="ECO:0000256" key="1">
    <source>
        <dbReference type="ARBA" id="ARBA00011344"/>
    </source>
</evidence>
<gene>
    <name evidence="4" type="ORF">FJV41_06215</name>
</gene>
<evidence type="ECO:0000313" key="4">
    <source>
        <dbReference type="EMBL" id="TQF16873.1"/>
    </source>
</evidence>
<dbReference type="InterPro" id="IPR007627">
    <property type="entry name" value="RNA_pol_sigma70_r2"/>
</dbReference>
<evidence type="ECO:0000259" key="3">
    <source>
        <dbReference type="Pfam" id="PF08281"/>
    </source>
</evidence>
<dbReference type="InterPro" id="IPR052704">
    <property type="entry name" value="ECF_Sigma-70_Domain"/>
</dbReference>
<dbReference type="Pfam" id="PF04542">
    <property type="entry name" value="Sigma70_r2"/>
    <property type="match status" value="1"/>
</dbReference>
<organism evidence="4 5">
    <name type="scientific">Myxococcus llanfairpwllgwyngyllgogerychwyrndrobwllllantysiliogogogochensis</name>
    <dbReference type="NCBI Taxonomy" id="2590453"/>
    <lineage>
        <taxon>Bacteria</taxon>
        <taxon>Pseudomonadati</taxon>
        <taxon>Myxococcota</taxon>
        <taxon>Myxococcia</taxon>
        <taxon>Myxococcales</taxon>
        <taxon>Cystobacterineae</taxon>
        <taxon>Myxococcaceae</taxon>
        <taxon>Myxococcus</taxon>
    </lineage>
</organism>
<accession>A0A540X6I6</accession>
<dbReference type="Proteomes" id="UP000315369">
    <property type="component" value="Unassembled WGS sequence"/>
</dbReference>